<keyword evidence="2" id="KW-0732">Signal</keyword>
<organism evidence="3 4">
    <name type="scientific">Plasmodium chabaudi chabaudi</name>
    <dbReference type="NCBI Taxonomy" id="31271"/>
    <lineage>
        <taxon>Eukaryota</taxon>
        <taxon>Sar</taxon>
        <taxon>Alveolata</taxon>
        <taxon>Apicomplexa</taxon>
        <taxon>Aconoidasida</taxon>
        <taxon>Haemosporida</taxon>
        <taxon>Plasmodiidae</taxon>
        <taxon>Plasmodium</taxon>
        <taxon>Plasmodium (Vinckeia)</taxon>
    </lineage>
</organism>
<keyword evidence="1" id="KW-0472">Membrane</keyword>
<evidence type="ECO:0000313" key="4">
    <source>
        <dbReference type="Proteomes" id="UP000195489"/>
    </source>
</evidence>
<accession>A0A1D3S2J6</accession>
<feature type="transmembrane region" description="Helical" evidence="1">
    <location>
        <begin position="1148"/>
        <end position="1166"/>
    </location>
</feature>
<name>A0A1D3S2J6_PLACU</name>
<gene>
    <name evidence="3" type="primary">CLAG9</name>
    <name evidence="3" type="ORF">PCHCB_000423500</name>
</gene>
<keyword evidence="1" id="KW-0812">Transmembrane</keyword>
<feature type="signal peptide" evidence="2">
    <location>
        <begin position="1"/>
        <end position="24"/>
    </location>
</feature>
<reference evidence="3 4" key="1">
    <citation type="submission" date="2016-08" db="EMBL/GenBank/DDBJ databases">
        <authorList>
            <consortium name="Pathogen Informatics"/>
        </authorList>
    </citation>
    <scope>NUCLEOTIDE SEQUENCE [LARGE SCALE GENOMIC DNA]</scope>
    <source>
        <strain evidence="3 4">CB</strain>
    </source>
</reference>
<dbReference type="InterPro" id="IPR005553">
    <property type="entry name" value="CLAG"/>
</dbReference>
<feature type="chain" id="PRO_5008920585" evidence="2">
    <location>
        <begin position="25"/>
        <end position="1296"/>
    </location>
</feature>
<protein>
    <submittedName>
        <fullName evidence="3">Cytoadherence linked asexual protein 9, putative</fullName>
    </submittedName>
</protein>
<dbReference type="Proteomes" id="UP000195489">
    <property type="component" value="Chromosome 14"/>
</dbReference>
<feature type="transmembrane region" description="Helical" evidence="1">
    <location>
        <begin position="1003"/>
        <end position="1023"/>
    </location>
</feature>
<sequence length="1296" mass="152352">MVLFRNITEVALIVLGVIIGNAFCHSAEDNVNELKKMIDNKELYDNLMKLQRELIKSLESDNVKFPKATSESKKYIDTSNFKVINCDNAENGGDGIECIIPEERTGLEDIIKYENIAKTEGMKLYTQEDSRLIKRKMILIRGLKVAKVMTLSMDVYRETGDLKKALNAVDDILYGEAGSNDERKDQAVNKNGKYLDMLMHDIDKQKLFEMSDGFFTTDGSFEFGENLERIARQHRIGLFQLIGPHFPVLGHLITLSLANKNYVNFFEKGKGHFISWQKILSFSMSDRFKALDLMCNVEGSVDILNKRRISYLEQNRKAVFDECNILEFLIHHFNKYQLSLISRTYDDEFKSYYLSEHKDMKDDFFRYMCNSSKNCNIYNSDRFLDNDNDDNKAVLKNVKSFNVDAPFDVKDNFGVFAHNYLDFSPQQIVYMHFYNLSGILNNEIEAYVGSLYLPGYYNAIQLAFDDEVTLKDQFTNLTKCVTSCKAYDKKNKSSNKSKKLTAKEEKIVSKCNICKGAFDMMTLKNEYSLSMVEKFYNYVTKVIEAKSLGSIVTNMNIYDEYDNLLSNDLNWYTFLFLFRLTSYKKIHEASVGEAMYYDLKDEDKYVKTMVTDHWYPSGVKRAYTLYVRSHVAPDLLSVLEGLLRPETIEKMKKVVQYVIHVNSFMQLDFFHALNEPPRGMFRRNPISRDLEAQFVSWYFNISSGYFFLHYDNPGRRAELYRKPASQRFVAPKYDELVEIFKKYIQSGYEYYFKQRHVKNLIESHDTFNISNKIMMMRDSYELYMKNYKDVIFFAEPFIIYKYLSLVPKLRRMTERFNFIFHYTPGNAYNFYKYGMIYGFKLNKEYLKEVGDELVYIYKNNKDTFSDVTFLQTLYLLCRKLEGKAGSHRRNDSTSLTNIYMLNVSKNYSRLSKEARIKELDDSMKSKFLGKTLYSVLHAMFSTQINKNLAELDKDYAKAKLIGLTMDEDAYFKVAFVHYGSIIDSITNSLMPLYAKKPITQLRYGKTFIFANYFGFIAQIYGILKLNNMKMLCEHQAIVSANSYSMEKKIQYFLKKIFAIVTYFAVLRVYSVIEEPWWWTFWAGQAAFGRQSFFHIMMYYTMHMGVTIWSESGRILPRPLYDELQDQASDMFIPEPPEKPGLHAFHQNYVFGLVIAFTYLFSVYATFRWYVFYTNVIYYFVMPVRFLSSYHRPYQEWFSRTTVEYVKSKTVDQVLKLANKIIRGLKSRSEYNEAINARLHDRYFKRLIEGKRSNGIIPTMAQMKELDKMSYTMYKDDNILFEGVSEEEEFLNDRGII</sequence>
<dbReference type="Pfam" id="PF03805">
    <property type="entry name" value="CLAG"/>
    <property type="match status" value="1"/>
</dbReference>
<dbReference type="EMBL" id="LT608166">
    <property type="protein sequence ID" value="SCN62579.1"/>
    <property type="molecule type" value="Genomic_DNA"/>
</dbReference>
<keyword evidence="1" id="KW-1133">Transmembrane helix</keyword>
<proteinExistence type="predicted"/>
<evidence type="ECO:0000313" key="3">
    <source>
        <dbReference type="EMBL" id="SCN62579.1"/>
    </source>
</evidence>
<evidence type="ECO:0000256" key="2">
    <source>
        <dbReference type="SAM" id="SignalP"/>
    </source>
</evidence>
<dbReference type="GO" id="GO:0020035">
    <property type="term" value="P:adhesion of symbiont to microvasculature"/>
    <property type="evidence" value="ECO:0007669"/>
    <property type="project" value="InterPro"/>
</dbReference>
<feature type="transmembrane region" description="Helical" evidence="1">
    <location>
        <begin position="1052"/>
        <end position="1072"/>
    </location>
</feature>
<evidence type="ECO:0000256" key="1">
    <source>
        <dbReference type="SAM" id="Phobius"/>
    </source>
</evidence>